<dbReference type="GO" id="GO:0005216">
    <property type="term" value="F:monoatomic ion channel activity"/>
    <property type="evidence" value="ECO:0007669"/>
    <property type="project" value="InterPro"/>
</dbReference>
<feature type="repeat" description="ANK" evidence="12">
    <location>
        <begin position="125"/>
        <end position="157"/>
    </location>
</feature>
<keyword evidence="7 12" id="KW-0040">ANK repeat</keyword>
<feature type="repeat" description="ANK" evidence="12">
    <location>
        <begin position="56"/>
        <end position="88"/>
    </location>
</feature>
<evidence type="ECO:0000313" key="15">
    <source>
        <dbReference type="EMBL" id="CAL4064107.1"/>
    </source>
</evidence>
<dbReference type="InterPro" id="IPR052076">
    <property type="entry name" value="TRP_cation_channel"/>
</dbReference>
<dbReference type="InterPro" id="IPR002110">
    <property type="entry name" value="Ankyrin_rpt"/>
</dbReference>
<dbReference type="PANTHER" id="PTHR47143">
    <property type="entry name" value="TRANSIENT RECEPTOR POTENTIAL CATION CHANNEL PROTEIN PAINLESS"/>
    <property type="match status" value="1"/>
</dbReference>
<feature type="repeat" description="ANK" evidence="12">
    <location>
        <begin position="158"/>
        <end position="190"/>
    </location>
</feature>
<evidence type="ECO:0000313" key="16">
    <source>
        <dbReference type="Proteomes" id="UP001497623"/>
    </source>
</evidence>
<evidence type="ECO:0000259" key="14">
    <source>
        <dbReference type="Pfam" id="PF00520"/>
    </source>
</evidence>
<dbReference type="Pfam" id="PF00520">
    <property type="entry name" value="Ion_trans"/>
    <property type="match status" value="1"/>
</dbReference>
<dbReference type="InterPro" id="IPR005821">
    <property type="entry name" value="Ion_trans_dom"/>
</dbReference>
<evidence type="ECO:0000256" key="8">
    <source>
        <dbReference type="ARBA" id="ARBA00023065"/>
    </source>
</evidence>
<keyword evidence="4 13" id="KW-0812">Transmembrane</keyword>
<feature type="non-terminal residue" evidence="15">
    <location>
        <position position="686"/>
    </location>
</feature>
<evidence type="ECO:0000256" key="3">
    <source>
        <dbReference type="ARBA" id="ARBA00022606"/>
    </source>
</evidence>
<evidence type="ECO:0000256" key="12">
    <source>
        <dbReference type="PROSITE-ProRule" id="PRU00023"/>
    </source>
</evidence>
<dbReference type="PROSITE" id="PS50297">
    <property type="entry name" value="ANK_REP_REGION"/>
    <property type="match status" value="4"/>
</dbReference>
<evidence type="ECO:0000256" key="6">
    <source>
        <dbReference type="ARBA" id="ARBA00022989"/>
    </source>
</evidence>
<dbReference type="GO" id="GO:0034703">
    <property type="term" value="C:cation channel complex"/>
    <property type="evidence" value="ECO:0007669"/>
    <property type="project" value="UniProtKB-ARBA"/>
</dbReference>
<keyword evidence="8" id="KW-0406">Ion transport</keyword>
<dbReference type="Proteomes" id="UP001497623">
    <property type="component" value="Unassembled WGS sequence"/>
</dbReference>
<comment type="subcellular location">
    <subcellularLocation>
        <location evidence="1">Membrane</location>
        <topology evidence="1">Multi-pass membrane protein</topology>
    </subcellularLocation>
</comment>
<evidence type="ECO:0000256" key="11">
    <source>
        <dbReference type="ARBA" id="ARBA00023303"/>
    </source>
</evidence>
<gene>
    <name evidence="15" type="ORF">MNOR_LOCUS3855</name>
</gene>
<evidence type="ECO:0000256" key="13">
    <source>
        <dbReference type="SAM" id="Phobius"/>
    </source>
</evidence>
<feature type="transmembrane region" description="Helical" evidence="13">
    <location>
        <begin position="414"/>
        <end position="431"/>
    </location>
</feature>
<evidence type="ECO:0000256" key="9">
    <source>
        <dbReference type="ARBA" id="ARBA00023136"/>
    </source>
</evidence>
<proteinExistence type="predicted"/>
<dbReference type="EMBL" id="CAXKWB010001362">
    <property type="protein sequence ID" value="CAL4064107.1"/>
    <property type="molecule type" value="Genomic_DNA"/>
</dbReference>
<feature type="transmembrane region" description="Helical" evidence="13">
    <location>
        <begin position="515"/>
        <end position="537"/>
    </location>
</feature>
<organism evidence="15 16">
    <name type="scientific">Meganyctiphanes norvegica</name>
    <name type="common">Northern krill</name>
    <name type="synonym">Thysanopoda norvegica</name>
    <dbReference type="NCBI Taxonomy" id="48144"/>
    <lineage>
        <taxon>Eukaryota</taxon>
        <taxon>Metazoa</taxon>
        <taxon>Ecdysozoa</taxon>
        <taxon>Arthropoda</taxon>
        <taxon>Crustacea</taxon>
        <taxon>Multicrustacea</taxon>
        <taxon>Malacostraca</taxon>
        <taxon>Eumalacostraca</taxon>
        <taxon>Eucarida</taxon>
        <taxon>Euphausiacea</taxon>
        <taxon>Euphausiidae</taxon>
        <taxon>Meganyctiphanes</taxon>
    </lineage>
</organism>
<evidence type="ECO:0000256" key="5">
    <source>
        <dbReference type="ARBA" id="ARBA00022737"/>
    </source>
</evidence>
<dbReference type="InterPro" id="IPR036770">
    <property type="entry name" value="Ankyrin_rpt-contain_sf"/>
</dbReference>
<dbReference type="PANTHER" id="PTHR47143:SF1">
    <property type="entry name" value="ION_TRANS DOMAIN-CONTAINING PROTEIN"/>
    <property type="match status" value="1"/>
</dbReference>
<feature type="transmembrane region" description="Helical" evidence="13">
    <location>
        <begin position="381"/>
        <end position="402"/>
    </location>
</feature>
<dbReference type="SUPFAM" id="SSF48403">
    <property type="entry name" value="Ankyrin repeat"/>
    <property type="match status" value="1"/>
</dbReference>
<keyword evidence="5" id="KW-0677">Repeat</keyword>
<keyword evidence="9 13" id="KW-0472">Membrane</keyword>
<reference evidence="15 16" key="1">
    <citation type="submission" date="2024-05" db="EMBL/GenBank/DDBJ databases">
        <authorList>
            <person name="Wallberg A."/>
        </authorList>
    </citation>
    <scope>NUCLEOTIDE SEQUENCE [LARGE SCALE GENOMIC DNA]</scope>
</reference>
<dbReference type="SMART" id="SM00248">
    <property type="entry name" value="ANK"/>
    <property type="match status" value="4"/>
</dbReference>
<feature type="transmembrane region" description="Helical" evidence="13">
    <location>
        <begin position="275"/>
        <end position="296"/>
    </location>
</feature>
<dbReference type="Pfam" id="PF12796">
    <property type="entry name" value="Ank_2"/>
    <property type="match status" value="2"/>
</dbReference>
<keyword evidence="2" id="KW-0813">Transport</keyword>
<feature type="transmembrane region" description="Helical" evidence="13">
    <location>
        <begin position="451"/>
        <end position="473"/>
    </location>
</feature>
<dbReference type="Gene3D" id="1.25.40.20">
    <property type="entry name" value="Ankyrin repeat-containing domain"/>
    <property type="match status" value="1"/>
</dbReference>
<comment type="caution">
    <text evidence="15">The sequence shown here is derived from an EMBL/GenBank/DDBJ whole genome shotgun (WGS) entry which is preliminary data.</text>
</comment>
<evidence type="ECO:0000256" key="2">
    <source>
        <dbReference type="ARBA" id="ARBA00022448"/>
    </source>
</evidence>
<evidence type="ECO:0000256" key="4">
    <source>
        <dbReference type="ARBA" id="ARBA00022692"/>
    </source>
</evidence>
<evidence type="ECO:0000256" key="1">
    <source>
        <dbReference type="ARBA" id="ARBA00004141"/>
    </source>
</evidence>
<keyword evidence="16" id="KW-1185">Reference proteome</keyword>
<protein>
    <recommendedName>
        <fullName evidence="14">Ion transport domain-containing protein</fullName>
    </recommendedName>
</protein>
<dbReference type="AlphaFoldDB" id="A0AAV2PW28"/>
<accession>A0AAV2PW28</accession>
<evidence type="ECO:0000256" key="7">
    <source>
        <dbReference type="ARBA" id="ARBA00023043"/>
    </source>
</evidence>
<keyword evidence="11" id="KW-0407">Ion channel</keyword>
<feature type="domain" description="Ion transport" evidence="14">
    <location>
        <begin position="351"/>
        <end position="547"/>
    </location>
</feature>
<name>A0AAV2PW28_MEGNR</name>
<keyword evidence="3" id="KW-0716">Sensory transduction</keyword>
<evidence type="ECO:0000256" key="10">
    <source>
        <dbReference type="ARBA" id="ARBA00023180"/>
    </source>
</evidence>
<keyword evidence="6 13" id="KW-1133">Transmembrane helix</keyword>
<feature type="repeat" description="ANK" evidence="12">
    <location>
        <begin position="89"/>
        <end position="121"/>
    </location>
</feature>
<dbReference type="PROSITE" id="PS50088">
    <property type="entry name" value="ANK_REPEAT"/>
    <property type="match status" value="4"/>
</dbReference>
<sequence>MNINMDYQLRSSQFSVCSTRPDQDLLFRAIETKSEQRLRSCLEEDEELVKCHGGIFHVTPLHSAVQDGWVEGVKILLDKGSSVTNKNQYGQNSIHYAAKSNNVKILNLLLENHGSSQALGSRDLRGFTPLHDAAATGRTDIVDRILEENPFISDKDNQGETAAHKAARSGAIEVLIQLMRAGADIRERDKMGISAFRWLQLYSPEGPTMLLDHLLQVNSTGRNSPVLFDIEALASNSETLQCRLLDHFVDLGQTELLAHPICQVLLLVKWKRVRLLRFAWLAFTLAYIITTSYYLLERNVWHMDCEYPSKLHNESGVNQIKVGTSFVNQTKLYTAASPNCLVRITDCKIVMLQAIISLQTLSFCPHLICRLYFHGLQSCKNFYCLFTFFYTVLFFVEIICSWHEGSFANILEQHLAPVLVLLLGTKLMLLLRKYPSHGVYVAMFIRVAQVFLKVFFIYLCLLLSFTVTLSLAFKDKLYRDIGHSFLKSLTMMVGEVDYDDDLVDIFTNLPFTSHIVFFIFVLLISVVLSNLLVGLAVSDIRELRSKAQIMRLASMVEAIVNIEQMHEFPLLRRLTRICNIKLKTTQIRLYPRNDPENPTVVVNHRIAQAGVLGSWLAGKLRKPRQYNISISRWLQEQVLLRLAVRGTPRSECETLGNTDTRAEEDTRTLCREVLTRLINLERAITS</sequence>
<keyword evidence="10" id="KW-0325">Glycoprotein</keyword>